<dbReference type="PANTHER" id="PTHR43394">
    <property type="entry name" value="ATP-DEPENDENT PERMEASE MDL1, MITOCHONDRIAL"/>
    <property type="match status" value="1"/>
</dbReference>
<gene>
    <name evidence="1" type="ORF">KCH_51040</name>
</gene>
<name>A0A066YQX4_9ACTN</name>
<dbReference type="InterPro" id="IPR039421">
    <property type="entry name" value="Type_1_exporter"/>
</dbReference>
<keyword evidence="2" id="KW-1185">Reference proteome</keyword>
<protein>
    <submittedName>
        <fullName evidence="1">ABC transporter</fullName>
    </submittedName>
</protein>
<comment type="caution">
    <text evidence="1">The sequence shown here is derived from an EMBL/GenBank/DDBJ whole genome shotgun (WGS) entry which is preliminary data.</text>
</comment>
<accession>A0A066YQX4</accession>
<dbReference type="AlphaFoldDB" id="A0A066YQX4"/>
<dbReference type="GO" id="GO:0015421">
    <property type="term" value="F:ABC-type oligopeptide transporter activity"/>
    <property type="evidence" value="ECO:0007669"/>
    <property type="project" value="TreeGrafter"/>
</dbReference>
<dbReference type="eggNOG" id="COG1132">
    <property type="taxonomic scope" value="Bacteria"/>
</dbReference>
<evidence type="ECO:0000313" key="1">
    <source>
        <dbReference type="EMBL" id="KDN83622.1"/>
    </source>
</evidence>
<dbReference type="Gene3D" id="3.40.50.300">
    <property type="entry name" value="P-loop containing nucleotide triphosphate hydrolases"/>
    <property type="match status" value="1"/>
</dbReference>
<dbReference type="PANTHER" id="PTHR43394:SF1">
    <property type="entry name" value="ATP-BINDING CASSETTE SUB-FAMILY B MEMBER 10, MITOCHONDRIAL"/>
    <property type="match status" value="1"/>
</dbReference>
<dbReference type="SUPFAM" id="SSF52540">
    <property type="entry name" value="P-loop containing nucleoside triphosphate hydrolases"/>
    <property type="match status" value="1"/>
</dbReference>
<dbReference type="EMBL" id="JNBY01000095">
    <property type="protein sequence ID" value="KDN83622.1"/>
    <property type="molecule type" value="Genomic_DNA"/>
</dbReference>
<evidence type="ECO:0000313" key="2">
    <source>
        <dbReference type="Proteomes" id="UP000027178"/>
    </source>
</evidence>
<dbReference type="HOGENOM" id="CLU_2382297_0_0_11"/>
<dbReference type="InterPro" id="IPR027417">
    <property type="entry name" value="P-loop_NTPase"/>
</dbReference>
<sequence>MTADPDVLLAVEPTSAVDAHTEAAMAAGLRAARAGRTTALTSTSPLLLDQADTVHYLVDGKVAASGTHRELLRTQPGYRALVTRGPGPATEEAR</sequence>
<proteinExistence type="predicted"/>
<organism evidence="1 2">
    <name type="scientific">Kitasatospora cheerisanensis KCTC 2395</name>
    <dbReference type="NCBI Taxonomy" id="1348663"/>
    <lineage>
        <taxon>Bacteria</taxon>
        <taxon>Bacillati</taxon>
        <taxon>Actinomycetota</taxon>
        <taxon>Actinomycetes</taxon>
        <taxon>Kitasatosporales</taxon>
        <taxon>Streptomycetaceae</taxon>
        <taxon>Kitasatospora</taxon>
    </lineage>
</organism>
<dbReference type="PATRIC" id="fig|1348663.4.peg.4940"/>
<reference evidence="1 2" key="1">
    <citation type="submission" date="2014-05" db="EMBL/GenBank/DDBJ databases">
        <title>Draft Genome Sequence of Kitasatospora cheerisanensis KCTC 2395.</title>
        <authorList>
            <person name="Nam D.H."/>
        </authorList>
    </citation>
    <scope>NUCLEOTIDE SEQUENCE [LARGE SCALE GENOMIC DNA]</scope>
    <source>
        <strain evidence="1 2">KCTC 2395</strain>
    </source>
</reference>
<dbReference type="Proteomes" id="UP000027178">
    <property type="component" value="Unassembled WGS sequence"/>
</dbReference>